<dbReference type="NCBIfam" id="TIGR01538">
    <property type="entry name" value="portal_SPP1"/>
    <property type="match status" value="1"/>
</dbReference>
<dbReference type="HOGENOM" id="CLU_034083_2_0_9"/>
<dbReference type="RefSeq" id="WP_002570533.1">
    <property type="nucleotide sequence ID" value="NZ_KB851139.1"/>
</dbReference>
<accession>N9YY32</accession>
<dbReference type="PATRIC" id="fig|997897.5.peg.5323"/>
<evidence type="ECO:0000256" key="1">
    <source>
        <dbReference type="SAM" id="MobiDB-lite"/>
    </source>
</evidence>
<evidence type="ECO:0000313" key="2">
    <source>
        <dbReference type="EMBL" id="ENZ32360.1"/>
    </source>
</evidence>
<dbReference type="EMBL" id="AGYG01000032">
    <property type="protein sequence ID" value="ENZ32360.1"/>
    <property type="molecule type" value="Genomic_DNA"/>
</dbReference>
<proteinExistence type="predicted"/>
<organism evidence="2 3">
    <name type="scientific">Enterocloster bolteae 90B8</name>
    <dbReference type="NCBI Taxonomy" id="997897"/>
    <lineage>
        <taxon>Bacteria</taxon>
        <taxon>Bacillati</taxon>
        <taxon>Bacillota</taxon>
        <taxon>Clostridia</taxon>
        <taxon>Lachnospirales</taxon>
        <taxon>Lachnospiraceae</taxon>
        <taxon>Enterocloster</taxon>
    </lineage>
</organism>
<gene>
    <name evidence="2" type="ORF">HMPREF1097_05062</name>
</gene>
<sequence>MAIYTFTYPGDKYDELNLNKQDILHLIMKHQQLVIRMRKNLKYYEGQHKILEGEKKDGPDTRLVCNHAKDISDAASSYFIGNPVTYNSDKDIKPLLDAFEDAGVDEVDGDNGLDLSIYGRAYEYVYTKEGEPVPTIKNLSPLNTFMVHDDTIEENELFAVYYYARKDDTDHKPTAYMATVCTQNYKYVMTILDRDEPQAVNEEPEPHFYGDVPIVEYQNNKLAMGDFELQIPLIDAYNTIMSDRVNDKAQFIDAILAVYGTLLGDGEEDENGETGADKAMVELKKKKMIEMPDGGKMEYVTRTFDESGIEILRRAIEQDIHKFSHIPCMTDESFAGNVSGVAMEFKLLGMENITKIKTRYYKKGLRKRIRLFTNFLKTRSINVDTTGISPVFTRAMPKNLLEISQITANLWGKVSKKTLLSQIPFVTDVDGEVKAVTKEAEEAVKQQRAMFGLGSNEPPPDDGSPPGDVDE</sequence>
<name>N9YY32_9FIRM</name>
<dbReference type="AlphaFoldDB" id="N9YY32"/>
<dbReference type="Proteomes" id="UP000013041">
    <property type="component" value="Unassembled WGS sequence"/>
</dbReference>
<dbReference type="Pfam" id="PF05133">
    <property type="entry name" value="SPP1_portal"/>
    <property type="match status" value="1"/>
</dbReference>
<feature type="region of interest" description="Disordered" evidence="1">
    <location>
        <begin position="448"/>
        <end position="471"/>
    </location>
</feature>
<dbReference type="InterPro" id="IPR021145">
    <property type="entry name" value="Portal_protein_SPP1_Gp6-like"/>
</dbReference>
<dbReference type="InterPro" id="IPR006428">
    <property type="entry name" value="Portal_SPP1-type"/>
</dbReference>
<protein>
    <submittedName>
        <fullName evidence="2">SPP1 family phage portal protein</fullName>
    </submittedName>
</protein>
<reference evidence="2 3" key="1">
    <citation type="submission" date="2013-01" db="EMBL/GenBank/DDBJ databases">
        <title>The Genome Sequence of Clostridium bolteae 90B8.</title>
        <authorList>
            <consortium name="The Broad Institute Genome Sequencing Platform"/>
            <person name="Earl A."/>
            <person name="Ward D."/>
            <person name="Feldgarden M."/>
            <person name="Gevers D."/>
            <person name="Courvalin P."/>
            <person name="Lambert T."/>
            <person name="Walker B."/>
            <person name="Young S.K."/>
            <person name="Zeng Q."/>
            <person name="Gargeya S."/>
            <person name="Fitzgerald M."/>
            <person name="Haas B."/>
            <person name="Abouelleil A."/>
            <person name="Alvarado L."/>
            <person name="Arachchi H.M."/>
            <person name="Berlin A.M."/>
            <person name="Chapman S.B."/>
            <person name="Dewar J."/>
            <person name="Goldberg J."/>
            <person name="Griggs A."/>
            <person name="Gujja S."/>
            <person name="Hansen M."/>
            <person name="Howarth C."/>
            <person name="Imamovic A."/>
            <person name="Larimer J."/>
            <person name="McCowan C."/>
            <person name="Murphy C."/>
            <person name="Neiman D."/>
            <person name="Pearson M."/>
            <person name="Priest M."/>
            <person name="Roberts A."/>
            <person name="Saif S."/>
            <person name="Shea T."/>
            <person name="Sisk P."/>
            <person name="Sykes S."/>
            <person name="Wortman J."/>
            <person name="Nusbaum C."/>
            <person name="Birren B."/>
        </authorList>
    </citation>
    <scope>NUCLEOTIDE SEQUENCE [LARGE SCALE GENOMIC DNA]</scope>
    <source>
        <strain evidence="2 3">90B8</strain>
    </source>
</reference>
<comment type="caution">
    <text evidence="2">The sequence shown here is derived from an EMBL/GenBank/DDBJ whole genome shotgun (WGS) entry which is preliminary data.</text>
</comment>
<evidence type="ECO:0000313" key="3">
    <source>
        <dbReference type="Proteomes" id="UP000013041"/>
    </source>
</evidence>